<name>A0A0D2ADJ5_9PEZI</name>
<keyword evidence="4" id="KW-1185">Reference proteome</keyword>
<feature type="region of interest" description="Disordered" evidence="1">
    <location>
        <begin position="1"/>
        <end position="31"/>
    </location>
</feature>
<feature type="domain" description="N-acetyltransferase" evidence="2">
    <location>
        <begin position="109"/>
        <end position="242"/>
    </location>
</feature>
<dbReference type="VEuPathDB" id="FungiDB:PV09_04194"/>
<accession>A0A0D2ADJ5</accession>
<organism evidence="3 4">
    <name type="scientific">Verruconis gallopava</name>
    <dbReference type="NCBI Taxonomy" id="253628"/>
    <lineage>
        <taxon>Eukaryota</taxon>
        <taxon>Fungi</taxon>
        <taxon>Dikarya</taxon>
        <taxon>Ascomycota</taxon>
        <taxon>Pezizomycotina</taxon>
        <taxon>Dothideomycetes</taxon>
        <taxon>Pleosporomycetidae</taxon>
        <taxon>Venturiales</taxon>
        <taxon>Sympoventuriaceae</taxon>
        <taxon>Verruconis</taxon>
    </lineage>
</organism>
<proteinExistence type="predicted"/>
<dbReference type="RefSeq" id="XP_016214907.1">
    <property type="nucleotide sequence ID" value="XM_016357503.1"/>
</dbReference>
<dbReference type="GeneID" id="27312167"/>
<gene>
    <name evidence="3" type="ORF">PV09_04194</name>
</gene>
<dbReference type="InterPro" id="IPR016181">
    <property type="entry name" value="Acyl_CoA_acyltransferase"/>
</dbReference>
<dbReference type="GO" id="GO:0006048">
    <property type="term" value="P:UDP-N-acetylglucosamine biosynthetic process"/>
    <property type="evidence" value="ECO:0007669"/>
    <property type="project" value="UniProtKB-UniPathway"/>
</dbReference>
<dbReference type="InParanoid" id="A0A0D2ADJ5"/>
<dbReference type="OrthoDB" id="329272at2759"/>
<dbReference type="HOGENOM" id="CLU_056607_0_0_1"/>
<dbReference type="Pfam" id="PF00583">
    <property type="entry name" value="Acetyltransf_1"/>
    <property type="match status" value="1"/>
</dbReference>
<evidence type="ECO:0000259" key="2">
    <source>
        <dbReference type="PROSITE" id="PS51186"/>
    </source>
</evidence>
<dbReference type="Proteomes" id="UP000053259">
    <property type="component" value="Unassembled WGS sequence"/>
</dbReference>
<evidence type="ECO:0000313" key="4">
    <source>
        <dbReference type="Proteomes" id="UP000053259"/>
    </source>
</evidence>
<evidence type="ECO:0000313" key="3">
    <source>
        <dbReference type="EMBL" id="KIW05038.1"/>
    </source>
</evidence>
<feature type="region of interest" description="Disordered" evidence="1">
    <location>
        <begin position="77"/>
        <end position="106"/>
    </location>
</feature>
<dbReference type="AlphaFoldDB" id="A0A0D2ADJ5"/>
<dbReference type="SUPFAM" id="SSF55729">
    <property type="entry name" value="Acyl-CoA N-acyltransferases (Nat)"/>
    <property type="match status" value="1"/>
</dbReference>
<dbReference type="PROSITE" id="PS51186">
    <property type="entry name" value="GNAT"/>
    <property type="match status" value="1"/>
</dbReference>
<dbReference type="CDD" id="cd04301">
    <property type="entry name" value="NAT_SF"/>
    <property type="match status" value="1"/>
</dbReference>
<dbReference type="EMBL" id="KN847539">
    <property type="protein sequence ID" value="KIW05038.1"/>
    <property type="molecule type" value="Genomic_DNA"/>
</dbReference>
<sequence length="253" mass="27820">MATQFVSFQPPPGASLRDYDRSLPPSRQPASVPPVFVEAMQVREEVFVKEQGVPLANELDEDDPRSFHWVVYASVGSTSSASPTTMGPINSGSASDERRRSESTATKVPVGTIRLVPPPHPPHVVEGGAHLEEPREPYVKLGRLATLSAYRGLGLSRLLINAAINWAKEHADDILPRPSPAQVEAAKQEGRPEWMPWRGLILVHAQVQVQKLWEGFGFVKDESMGTWVEEGIDHVGLWRKVEVKGDGPKTSLT</sequence>
<dbReference type="InterPro" id="IPR000182">
    <property type="entry name" value="GNAT_dom"/>
</dbReference>
<evidence type="ECO:0000256" key="1">
    <source>
        <dbReference type="SAM" id="MobiDB-lite"/>
    </source>
</evidence>
<protein>
    <recommendedName>
        <fullName evidence="2">N-acetyltransferase domain-containing protein</fullName>
    </recommendedName>
</protein>
<dbReference type="GO" id="GO:0016747">
    <property type="term" value="F:acyltransferase activity, transferring groups other than amino-acyl groups"/>
    <property type="evidence" value="ECO:0007669"/>
    <property type="project" value="InterPro"/>
</dbReference>
<dbReference type="UniPathway" id="UPA00113">
    <property type="reaction ID" value="UER00529"/>
</dbReference>
<feature type="compositionally biased region" description="Polar residues" evidence="1">
    <location>
        <begin position="77"/>
        <end position="94"/>
    </location>
</feature>
<reference evidence="3 4" key="1">
    <citation type="submission" date="2015-01" db="EMBL/GenBank/DDBJ databases">
        <title>The Genome Sequence of Ochroconis gallopava CBS43764.</title>
        <authorList>
            <consortium name="The Broad Institute Genomics Platform"/>
            <person name="Cuomo C."/>
            <person name="de Hoog S."/>
            <person name="Gorbushina A."/>
            <person name="Stielow B."/>
            <person name="Teixiera M."/>
            <person name="Abouelleil A."/>
            <person name="Chapman S.B."/>
            <person name="Priest M."/>
            <person name="Young S.K."/>
            <person name="Wortman J."/>
            <person name="Nusbaum C."/>
            <person name="Birren B."/>
        </authorList>
    </citation>
    <scope>NUCLEOTIDE SEQUENCE [LARGE SCALE GENOMIC DNA]</scope>
    <source>
        <strain evidence="3 4">CBS 43764</strain>
    </source>
</reference>
<dbReference type="Gene3D" id="3.40.630.30">
    <property type="match status" value="1"/>
</dbReference>